<dbReference type="EMBL" id="CAUYUJ010002475">
    <property type="protein sequence ID" value="CAK0800938.1"/>
    <property type="molecule type" value="Genomic_DNA"/>
</dbReference>
<evidence type="ECO:0000313" key="2">
    <source>
        <dbReference type="EMBL" id="CAK0800938.1"/>
    </source>
</evidence>
<comment type="caution">
    <text evidence="2">The sequence shown here is derived from an EMBL/GenBank/DDBJ whole genome shotgun (WGS) entry which is preliminary data.</text>
</comment>
<feature type="region of interest" description="Disordered" evidence="1">
    <location>
        <begin position="245"/>
        <end position="289"/>
    </location>
</feature>
<sequence length="289" mass="30235">HAAAARGGALPDPQERRLPPGGPGGGVCVRAGLEAARVLHLGDRQRGAPSVSGPGPAGRRRPSRRGVGQGGAGDAAGAAAAEAAKAVWRGRLIAGDLRMLHLTAAGIVERLAAPLGADLFLYGPKPREDLAALGWLTMQPCTKSVKLFAENVTQAMRTLPREEKAALASAMCNVPGNWLGGAPWLPRCAAASIPETSGWAAPVGRVEGSNVFQMFARKQCLGMVAEHEQHARGGRQYETLVYSRSPEPPLAPAAPHAAAAPRVRRGPLRGGREGAQRGRGRLDPRYARR</sequence>
<accession>A0ABN9Q8W9</accession>
<feature type="non-terminal residue" evidence="2">
    <location>
        <position position="1"/>
    </location>
</feature>
<feature type="compositionally biased region" description="Basic and acidic residues" evidence="1">
    <location>
        <begin position="270"/>
        <end position="289"/>
    </location>
</feature>
<reference evidence="2" key="1">
    <citation type="submission" date="2023-10" db="EMBL/GenBank/DDBJ databases">
        <authorList>
            <person name="Chen Y."/>
            <person name="Shah S."/>
            <person name="Dougan E. K."/>
            <person name="Thang M."/>
            <person name="Chan C."/>
        </authorList>
    </citation>
    <scope>NUCLEOTIDE SEQUENCE [LARGE SCALE GENOMIC DNA]</scope>
</reference>
<gene>
    <name evidence="2" type="ORF">PCOR1329_LOCUS8961</name>
</gene>
<keyword evidence="3" id="KW-1185">Reference proteome</keyword>
<dbReference type="Proteomes" id="UP001189429">
    <property type="component" value="Unassembled WGS sequence"/>
</dbReference>
<evidence type="ECO:0000313" key="3">
    <source>
        <dbReference type="Proteomes" id="UP001189429"/>
    </source>
</evidence>
<evidence type="ECO:0000256" key="1">
    <source>
        <dbReference type="SAM" id="MobiDB-lite"/>
    </source>
</evidence>
<organism evidence="2 3">
    <name type="scientific">Prorocentrum cordatum</name>
    <dbReference type="NCBI Taxonomy" id="2364126"/>
    <lineage>
        <taxon>Eukaryota</taxon>
        <taxon>Sar</taxon>
        <taxon>Alveolata</taxon>
        <taxon>Dinophyceae</taxon>
        <taxon>Prorocentrales</taxon>
        <taxon>Prorocentraceae</taxon>
        <taxon>Prorocentrum</taxon>
    </lineage>
</organism>
<proteinExistence type="predicted"/>
<feature type="region of interest" description="Disordered" evidence="1">
    <location>
        <begin position="1"/>
        <end position="26"/>
    </location>
</feature>
<name>A0ABN9Q8W9_9DINO</name>
<feature type="region of interest" description="Disordered" evidence="1">
    <location>
        <begin position="40"/>
        <end position="74"/>
    </location>
</feature>
<protein>
    <submittedName>
        <fullName evidence="2">Uncharacterized protein</fullName>
    </submittedName>
</protein>